<gene>
    <name evidence="2" type="ORF">FB559_8416</name>
</gene>
<evidence type="ECO:0000313" key="2">
    <source>
        <dbReference type="EMBL" id="TQL87807.1"/>
    </source>
</evidence>
<name>A0A543BSJ1_9ACTN</name>
<accession>A0A543BSJ1</accession>
<comment type="caution">
    <text evidence="2">The sequence shown here is derived from an EMBL/GenBank/DDBJ whole genome shotgun (WGS) entry which is preliminary data.</text>
</comment>
<keyword evidence="3" id="KW-1185">Reference proteome</keyword>
<organism evidence="2 3">
    <name type="scientific">Actinoallomurus bryophytorum</name>
    <dbReference type="NCBI Taxonomy" id="1490222"/>
    <lineage>
        <taxon>Bacteria</taxon>
        <taxon>Bacillati</taxon>
        <taxon>Actinomycetota</taxon>
        <taxon>Actinomycetes</taxon>
        <taxon>Streptosporangiales</taxon>
        <taxon>Thermomonosporaceae</taxon>
        <taxon>Actinoallomurus</taxon>
    </lineage>
</organism>
<dbReference type="InterPro" id="IPR057746">
    <property type="entry name" value="CpnT-like_N"/>
</dbReference>
<sequence>MAGVTPLRGGLFVGGNIALFVFTMLTTPYPEGDPGKAREAAKVWSELKGDIVEWAENGNAAARAITSHNAGESIQAFGDFWHTHLSPSPPATGEAARLAAYCQRVSEACEEFADLITKAQYAFRTLAFANFASLLYISTFPWQAGVAYEIAQVIARRAQAGFLARLLESAIARTLLAKLMEYSIGSAFFAVGDVAVMDGVKAWRHEDVGSLKSNVEEVMKEFAASVAFYGVFDAAAKPMTKITSNADVRYFISRLAGGSVGYGPVYGFLNGKRDDELVPTVKDTTLRVLLYSTMAHKPAG</sequence>
<dbReference type="EMBL" id="VFOZ01000003">
    <property type="protein sequence ID" value="TQL87807.1"/>
    <property type="molecule type" value="Genomic_DNA"/>
</dbReference>
<dbReference type="Pfam" id="PF25547">
    <property type="entry name" value="WXG100_2"/>
    <property type="match status" value="1"/>
</dbReference>
<dbReference type="AlphaFoldDB" id="A0A543BSJ1"/>
<evidence type="ECO:0000313" key="3">
    <source>
        <dbReference type="Proteomes" id="UP000316096"/>
    </source>
</evidence>
<protein>
    <recommendedName>
        <fullName evidence="1">Outer membrane channel protein CpnT-like N-terminal domain-containing protein</fullName>
    </recommendedName>
</protein>
<feature type="domain" description="Outer membrane channel protein CpnT-like N-terminal" evidence="1">
    <location>
        <begin position="26"/>
        <end position="157"/>
    </location>
</feature>
<proteinExistence type="predicted"/>
<evidence type="ECO:0000259" key="1">
    <source>
        <dbReference type="Pfam" id="PF25547"/>
    </source>
</evidence>
<reference evidence="2 3" key="1">
    <citation type="submission" date="2019-06" db="EMBL/GenBank/DDBJ databases">
        <title>Sequencing the genomes of 1000 actinobacteria strains.</title>
        <authorList>
            <person name="Klenk H.-P."/>
        </authorList>
    </citation>
    <scope>NUCLEOTIDE SEQUENCE [LARGE SCALE GENOMIC DNA]</scope>
    <source>
        <strain evidence="2 3">DSM 102200</strain>
    </source>
</reference>
<dbReference type="Proteomes" id="UP000316096">
    <property type="component" value="Unassembled WGS sequence"/>
</dbReference>